<proteinExistence type="predicted"/>
<name>A0A8S5TF62_9CAUD</name>
<reference evidence="2" key="1">
    <citation type="journal article" date="2021" name="Proc. Natl. Acad. Sci. U.S.A.">
        <title>A Catalog of Tens of Thousands of Viruses from Human Metagenomes Reveals Hidden Associations with Chronic Diseases.</title>
        <authorList>
            <person name="Tisza M.J."/>
            <person name="Buck C.B."/>
        </authorList>
    </citation>
    <scope>NUCLEOTIDE SEQUENCE</scope>
    <source>
        <strain evidence="2">CtNnX9</strain>
    </source>
</reference>
<dbReference type="EMBL" id="BK032810">
    <property type="protein sequence ID" value="DAF61394.1"/>
    <property type="molecule type" value="Genomic_DNA"/>
</dbReference>
<sequence>MKYFRMSYNEVVFKRSYINILLLNRAIPGIKPFDEEEGESPCKSQPTSKGGKKVLQTANQIKDNCNNFFMNLMN</sequence>
<evidence type="ECO:0000313" key="2">
    <source>
        <dbReference type="EMBL" id="DAF61394.1"/>
    </source>
</evidence>
<accession>A0A8S5TF62</accession>
<feature type="region of interest" description="Disordered" evidence="1">
    <location>
        <begin position="32"/>
        <end position="52"/>
    </location>
</feature>
<organism evidence="2">
    <name type="scientific">Siphoviridae sp. ctNnX9</name>
    <dbReference type="NCBI Taxonomy" id="2827859"/>
    <lineage>
        <taxon>Viruses</taxon>
        <taxon>Duplodnaviria</taxon>
        <taxon>Heunggongvirae</taxon>
        <taxon>Uroviricota</taxon>
        <taxon>Caudoviricetes</taxon>
    </lineage>
</organism>
<protein>
    <submittedName>
        <fullName evidence="2">Uncharacterized protein</fullName>
    </submittedName>
</protein>
<evidence type="ECO:0000256" key="1">
    <source>
        <dbReference type="SAM" id="MobiDB-lite"/>
    </source>
</evidence>